<dbReference type="Proteomes" id="UP000575083">
    <property type="component" value="Unassembled WGS sequence"/>
</dbReference>
<dbReference type="RefSeq" id="WP_184860207.1">
    <property type="nucleotide sequence ID" value="NZ_JACHLK010000008.1"/>
</dbReference>
<gene>
    <name evidence="2" type="ORF">HNP48_003996</name>
</gene>
<keyword evidence="1" id="KW-0812">Transmembrane</keyword>
<proteinExistence type="predicted"/>
<feature type="transmembrane region" description="Helical" evidence="1">
    <location>
        <begin position="72"/>
        <end position="92"/>
    </location>
</feature>
<comment type="caution">
    <text evidence="2">The sequence shown here is derived from an EMBL/GenBank/DDBJ whole genome shotgun (WGS) entry which is preliminary data.</text>
</comment>
<protein>
    <recommendedName>
        <fullName evidence="4">DUF2975 domain-containing protein</fullName>
    </recommendedName>
</protein>
<evidence type="ECO:0008006" key="4">
    <source>
        <dbReference type="Google" id="ProtNLM"/>
    </source>
</evidence>
<feature type="transmembrane region" description="Helical" evidence="1">
    <location>
        <begin position="113"/>
        <end position="138"/>
    </location>
</feature>
<dbReference type="EMBL" id="JACHLK010000008">
    <property type="protein sequence ID" value="MBB6561303.1"/>
    <property type="molecule type" value="Genomic_DNA"/>
</dbReference>
<dbReference type="InterPro" id="IPR021354">
    <property type="entry name" value="DUF2975"/>
</dbReference>
<evidence type="ECO:0000256" key="1">
    <source>
        <dbReference type="SAM" id="Phobius"/>
    </source>
</evidence>
<dbReference type="AlphaFoldDB" id="A0A7X0PG23"/>
<dbReference type="Pfam" id="PF11188">
    <property type="entry name" value="DUF2975"/>
    <property type="match status" value="1"/>
</dbReference>
<feature type="transmembrane region" description="Helical" evidence="1">
    <location>
        <begin position="16"/>
        <end position="37"/>
    </location>
</feature>
<organism evidence="2 3">
    <name type="scientific">Acidovorax soli</name>
    <dbReference type="NCBI Taxonomy" id="592050"/>
    <lineage>
        <taxon>Bacteria</taxon>
        <taxon>Pseudomonadati</taxon>
        <taxon>Pseudomonadota</taxon>
        <taxon>Betaproteobacteria</taxon>
        <taxon>Burkholderiales</taxon>
        <taxon>Comamonadaceae</taxon>
        <taxon>Acidovorax</taxon>
    </lineage>
</organism>
<keyword evidence="3" id="KW-1185">Reference proteome</keyword>
<name>A0A7X0PG23_9BURK</name>
<keyword evidence="1" id="KW-1133">Transmembrane helix</keyword>
<evidence type="ECO:0000313" key="2">
    <source>
        <dbReference type="EMBL" id="MBB6561303.1"/>
    </source>
</evidence>
<reference evidence="2 3" key="1">
    <citation type="submission" date="2020-08" db="EMBL/GenBank/DDBJ databases">
        <title>Functional genomics of gut bacteria from endangered species of beetles.</title>
        <authorList>
            <person name="Carlos-Shanley C."/>
        </authorList>
    </citation>
    <scope>NUCLEOTIDE SEQUENCE [LARGE SCALE GENOMIC DNA]</scope>
    <source>
        <strain evidence="2 3">S00198</strain>
    </source>
</reference>
<sequence>MASIQSPAFRRLSRGLHALTLLCALAGVCFSVARWLLLGRGEPGGLAQMLLPAQALQVGIGAPVQIDATWRLLGLAIECLPTAAMLFTVWCLHRICSAFLRGEVFGPAVVRGFRGVGWGFIAMCVASLVHGAAVTALLSWLASGQRGGQVALSVGSFEMSVLIVGLMMLLLAHVMAEGQRLQEESHAFV</sequence>
<accession>A0A7X0PG23</accession>
<keyword evidence="1" id="KW-0472">Membrane</keyword>
<evidence type="ECO:0000313" key="3">
    <source>
        <dbReference type="Proteomes" id="UP000575083"/>
    </source>
</evidence>
<feature type="transmembrane region" description="Helical" evidence="1">
    <location>
        <begin position="150"/>
        <end position="172"/>
    </location>
</feature>